<reference evidence="2" key="1">
    <citation type="submission" date="2018-06" db="EMBL/GenBank/DDBJ databases">
        <authorList>
            <person name="Khan S.A."/>
        </authorList>
    </citation>
    <scope>NUCLEOTIDE SEQUENCE [LARGE SCALE GENOMIC DNA]</scope>
    <source>
        <strain evidence="2">DB-1506</strain>
    </source>
</reference>
<dbReference type="OrthoDB" id="8455641at2"/>
<comment type="caution">
    <text evidence="1">The sequence shown here is derived from an EMBL/GenBank/DDBJ whole genome shotgun (WGS) entry which is preliminary data.</text>
</comment>
<evidence type="ECO:0000313" key="1">
    <source>
        <dbReference type="EMBL" id="RAI58409.1"/>
    </source>
</evidence>
<sequence>MVGPHRFTVGQQVEFVPHRFDGNIPRGPYTVVRQLPGSDTDREYRVKHQRDGHERVVLESQLRGGPAAVFS</sequence>
<dbReference type="EMBL" id="QLIX01000009">
    <property type="protein sequence ID" value="RAI58409.1"/>
    <property type="molecule type" value="Genomic_DNA"/>
</dbReference>
<evidence type="ECO:0000313" key="2">
    <source>
        <dbReference type="Proteomes" id="UP000249065"/>
    </source>
</evidence>
<organism evidence="1 2">
    <name type="scientific">Roseicella frigidaeris</name>
    <dbReference type="NCBI Taxonomy" id="2230885"/>
    <lineage>
        <taxon>Bacteria</taxon>
        <taxon>Pseudomonadati</taxon>
        <taxon>Pseudomonadota</taxon>
        <taxon>Alphaproteobacteria</taxon>
        <taxon>Acetobacterales</taxon>
        <taxon>Roseomonadaceae</taxon>
        <taxon>Roseicella</taxon>
    </lineage>
</organism>
<gene>
    <name evidence="1" type="ORF">DOO78_13725</name>
</gene>
<proteinExistence type="predicted"/>
<protein>
    <submittedName>
        <fullName evidence="1">Uncharacterized protein</fullName>
    </submittedName>
</protein>
<keyword evidence="2" id="KW-1185">Reference proteome</keyword>
<dbReference type="AlphaFoldDB" id="A0A327M6N6"/>
<dbReference type="Proteomes" id="UP000249065">
    <property type="component" value="Unassembled WGS sequence"/>
</dbReference>
<accession>A0A327M6N6</accession>
<name>A0A327M6N6_9PROT</name>